<evidence type="ECO:0000256" key="1">
    <source>
        <dbReference type="SAM" id="MobiDB-lite"/>
    </source>
</evidence>
<dbReference type="InterPro" id="IPR050672">
    <property type="entry name" value="FBXO45-Fsn/SPSB_families"/>
</dbReference>
<dbReference type="PROSITE" id="PS50188">
    <property type="entry name" value="B302_SPRY"/>
    <property type="match status" value="1"/>
</dbReference>
<keyword evidence="4" id="KW-1185">Reference proteome</keyword>
<dbReference type="Proteomes" id="UP000410492">
    <property type="component" value="Unassembled WGS sequence"/>
</dbReference>
<dbReference type="GO" id="GO:0019005">
    <property type="term" value="C:SCF ubiquitin ligase complex"/>
    <property type="evidence" value="ECO:0007669"/>
    <property type="project" value="TreeGrafter"/>
</dbReference>
<dbReference type="PANTHER" id="PTHR12245:SF13">
    <property type="entry name" value="B30.2_SPRY DOMAIN-CONTAINING PROTEIN"/>
    <property type="match status" value="1"/>
</dbReference>
<protein>
    <recommendedName>
        <fullName evidence="2">B30.2/SPRY domain-containing protein</fullName>
    </recommendedName>
</protein>
<proteinExistence type="predicted"/>
<sequence length="1118" mass="124032">MWLYRAYSGSLYHGGERDTCFQSYTQGDYITVVLDMDAKTLSFGKNGEEPRVAFENIDAAELYPCVMFYSTNPGEKVKITDMKVHGTQRDLLPGEPNLAPLHAVLTESYIALLRRLHSSPTWTEDVNNALVARLSRIESLFPVIDFNDADEFESPEAKKKCDIKIDELCSSVWPAMVVIGGLDRGLRMGGICRHKTNDKKAIVLGILKKGITTVNVQWESDRGVSDVSLSSLEYVEPIPFDMTKFKPVSSAVLLHITRLSGITNEISFPNYDLTEEEERLLNPHASKTKKTFGEGLRCNSDSQLHNQNSERPRTMESLTNEMVSNILGEVTRLSAERLTASQSESTIKEGIEGPVRESKKDLKTRLLECKLLHLEDECLKLAFLQFAALKVLGTLITTSSFTDLFTISSSNLSSDTGGGMREIMRALVTMSISQCKLPNIVSAADLERAETVLHLSYIKCKSLEDRKVLKEAVQPDLEANPSNSFSSTTLVNEASGCSSSNAPRMSYLPHAPRSHASSMNVHGTTFTSHTTTVGGATSHFMRLRSRRLFDSESEENLGGASARRLPALIPDIATPLLEMGFSLRHILKAVIGTKLRGSEVTAQKINSLVTWMLEHPRTDPAEDELTSVDATGINLFQSLMVRPQQLVRPQSLDSTEIELVQRRGWLSPRRRQCSELRVFMERERAMHDRIRERQHVRGEAHPLLRNPSLEDFPSEPSTPLSGESNNRQQPSGSYINVENSRLLCPYCDHVSPYLDAHIATSHPGCGMLWEPGVCGYCTNGCYVLCNRCESKYMRRNHSDNYLRSQAPDIILDEDDRTEADVQSLPFDAPACDDVDVILNYLGMEGMRVATVAMERYDPLGGNAVPKMADQKEERSDVKARFIGSQAAQLSTSIDRMLGLKHLTTTMHILLSRTIVLKVLSLLSVSSDYVSLVNCLELIGLSDITKVVRLMTLTAMHRVEINNIKIPEQPSEFQLPKDVFRLVTHLSSSVSSCLNYLSVSIAALALKQMKASNLVVDICTKDLIMAAFGVAVPKTGFAVTQALVNILSTHGGISLMDLPKEDTTLNPVQENGYAGPLTLVNALAAFILSEKVDQSRKQWAAQRLYKSLATKIQTITGTY</sequence>
<feature type="non-terminal residue" evidence="3">
    <location>
        <position position="1118"/>
    </location>
</feature>
<dbReference type="PANTHER" id="PTHR12245">
    <property type="entry name" value="SPRY DOMAIN CONTAINING SOCS BOX PROTEIN"/>
    <property type="match status" value="1"/>
</dbReference>
<evidence type="ECO:0000259" key="2">
    <source>
        <dbReference type="PROSITE" id="PS50188"/>
    </source>
</evidence>
<gene>
    <name evidence="3" type="ORF">CALMAC_LOCUS16031</name>
</gene>
<dbReference type="AlphaFoldDB" id="A0A653DB22"/>
<feature type="region of interest" description="Disordered" evidence="1">
    <location>
        <begin position="496"/>
        <end position="533"/>
    </location>
</feature>
<organism evidence="3 4">
    <name type="scientific">Callosobruchus maculatus</name>
    <name type="common">Southern cowpea weevil</name>
    <name type="synonym">Pulse bruchid</name>
    <dbReference type="NCBI Taxonomy" id="64391"/>
    <lineage>
        <taxon>Eukaryota</taxon>
        <taxon>Metazoa</taxon>
        <taxon>Ecdysozoa</taxon>
        <taxon>Arthropoda</taxon>
        <taxon>Hexapoda</taxon>
        <taxon>Insecta</taxon>
        <taxon>Pterygota</taxon>
        <taxon>Neoptera</taxon>
        <taxon>Endopterygota</taxon>
        <taxon>Coleoptera</taxon>
        <taxon>Polyphaga</taxon>
        <taxon>Cucujiformia</taxon>
        <taxon>Chrysomeloidea</taxon>
        <taxon>Chrysomelidae</taxon>
        <taxon>Bruchinae</taxon>
        <taxon>Bruchini</taxon>
        <taxon>Callosobruchus</taxon>
    </lineage>
</organism>
<feature type="region of interest" description="Disordered" evidence="1">
    <location>
        <begin position="690"/>
        <end position="732"/>
    </location>
</feature>
<dbReference type="Pfam" id="PF00622">
    <property type="entry name" value="SPRY"/>
    <property type="match status" value="1"/>
</dbReference>
<dbReference type="SUPFAM" id="SSF49899">
    <property type="entry name" value="Concanavalin A-like lectins/glucanases"/>
    <property type="match status" value="1"/>
</dbReference>
<feature type="compositionally biased region" description="Low complexity" evidence="1">
    <location>
        <begin position="521"/>
        <end position="533"/>
    </location>
</feature>
<name>A0A653DB22_CALMS</name>
<dbReference type="GO" id="GO:0043161">
    <property type="term" value="P:proteasome-mediated ubiquitin-dependent protein catabolic process"/>
    <property type="evidence" value="ECO:0007669"/>
    <property type="project" value="TreeGrafter"/>
</dbReference>
<accession>A0A653DB22</accession>
<feature type="compositionally biased region" description="Polar residues" evidence="1">
    <location>
        <begin position="715"/>
        <end position="732"/>
    </location>
</feature>
<evidence type="ECO:0000313" key="3">
    <source>
        <dbReference type="EMBL" id="VEN57395.1"/>
    </source>
</evidence>
<feature type="domain" description="B30.2/SPRY" evidence="2">
    <location>
        <begin position="1"/>
        <end position="86"/>
    </location>
</feature>
<dbReference type="Gene3D" id="2.60.120.920">
    <property type="match status" value="1"/>
</dbReference>
<dbReference type="InterPro" id="IPR001870">
    <property type="entry name" value="B30.2/SPRY"/>
</dbReference>
<feature type="compositionally biased region" description="Basic and acidic residues" evidence="1">
    <location>
        <begin position="690"/>
        <end position="702"/>
    </location>
</feature>
<dbReference type="OrthoDB" id="6762394at2759"/>
<reference evidence="3 4" key="1">
    <citation type="submission" date="2019-01" db="EMBL/GenBank/DDBJ databases">
        <authorList>
            <person name="Sayadi A."/>
        </authorList>
    </citation>
    <scope>NUCLEOTIDE SEQUENCE [LARGE SCALE GENOMIC DNA]</scope>
</reference>
<dbReference type="InterPro" id="IPR003877">
    <property type="entry name" value="SPRY_dom"/>
</dbReference>
<evidence type="ECO:0000313" key="4">
    <source>
        <dbReference type="Proteomes" id="UP000410492"/>
    </source>
</evidence>
<dbReference type="EMBL" id="CAACVG010011132">
    <property type="protein sequence ID" value="VEN57395.1"/>
    <property type="molecule type" value="Genomic_DNA"/>
</dbReference>
<dbReference type="InterPro" id="IPR043136">
    <property type="entry name" value="B30.2/SPRY_sf"/>
</dbReference>
<dbReference type="InterPro" id="IPR013320">
    <property type="entry name" value="ConA-like_dom_sf"/>
</dbReference>